<keyword evidence="2" id="KW-0812">Transmembrane</keyword>
<dbReference type="PROSITE" id="PS51724">
    <property type="entry name" value="SPOR"/>
    <property type="match status" value="1"/>
</dbReference>
<comment type="caution">
    <text evidence="4">The sequence shown here is derived from an EMBL/GenBank/DDBJ whole genome shotgun (WGS) entry which is preliminary data.</text>
</comment>
<evidence type="ECO:0000256" key="2">
    <source>
        <dbReference type="SAM" id="Phobius"/>
    </source>
</evidence>
<feature type="region of interest" description="Disordered" evidence="1">
    <location>
        <begin position="8"/>
        <end position="27"/>
    </location>
</feature>
<dbReference type="RefSeq" id="WP_199468478.1">
    <property type="nucleotide sequence ID" value="NZ_JAEMNX010000010.1"/>
</dbReference>
<keyword evidence="2" id="KW-0472">Membrane</keyword>
<feature type="domain" description="SPOR" evidence="3">
    <location>
        <begin position="115"/>
        <end position="198"/>
    </location>
</feature>
<evidence type="ECO:0000313" key="4">
    <source>
        <dbReference type="EMBL" id="MBJ7538088.1"/>
    </source>
</evidence>
<name>A0A934N2P6_9GAMM</name>
<keyword evidence="5" id="KW-1185">Reference proteome</keyword>
<feature type="transmembrane region" description="Helical" evidence="2">
    <location>
        <begin position="32"/>
        <end position="50"/>
    </location>
</feature>
<gene>
    <name evidence="4" type="ORF">I8J31_10420</name>
</gene>
<protein>
    <submittedName>
        <fullName evidence="4">SPOR domain-containing protein</fullName>
    </submittedName>
</protein>
<evidence type="ECO:0000256" key="1">
    <source>
        <dbReference type="SAM" id="MobiDB-lite"/>
    </source>
</evidence>
<dbReference type="InterPro" id="IPR052521">
    <property type="entry name" value="Cell_div_SPOR-domain"/>
</dbReference>
<dbReference type="GO" id="GO:0042834">
    <property type="term" value="F:peptidoglycan binding"/>
    <property type="evidence" value="ECO:0007669"/>
    <property type="project" value="InterPro"/>
</dbReference>
<dbReference type="Pfam" id="PF05036">
    <property type="entry name" value="SPOR"/>
    <property type="match status" value="1"/>
</dbReference>
<dbReference type="SUPFAM" id="SSF110997">
    <property type="entry name" value="Sporulation related repeat"/>
    <property type="match status" value="1"/>
</dbReference>
<reference evidence="4" key="1">
    <citation type="submission" date="2020-12" db="EMBL/GenBank/DDBJ databases">
        <title>Marinomonas arctica sp. nov., a psychrotolerant bacterium isolated from the Arctic.</title>
        <authorList>
            <person name="Zhang Y."/>
        </authorList>
    </citation>
    <scope>NUCLEOTIDE SEQUENCE</scope>
    <source>
        <strain evidence="4">C1424</strain>
    </source>
</reference>
<dbReference type="Proteomes" id="UP000628710">
    <property type="component" value="Unassembled WGS sequence"/>
</dbReference>
<dbReference type="AlphaFoldDB" id="A0A934N2P6"/>
<proteinExistence type="predicted"/>
<evidence type="ECO:0000313" key="5">
    <source>
        <dbReference type="Proteomes" id="UP000628710"/>
    </source>
</evidence>
<dbReference type="PANTHER" id="PTHR38687">
    <property type="entry name" value="CELL DIVISION PROTEIN DEDD-RELATED"/>
    <property type="match status" value="1"/>
</dbReference>
<sequence>MYNPIHIAAKGSRPKKGATRRTPPPPKRKTPWWLWLLVPTILVAFIYGLAQLNQVAPKSNAVAKPKVETKPIKKTAPKPVTKPAPKKDKFEFYQILQDSEVDTSHVDAYQSTPRGTQDFFYMLQAASFRSSTDADRLRAKLILSGLVETHIRQTTGKNGNPWFRVVLGPYESRSKMNRAEDRLVAMDISSYSYRVKKED</sequence>
<organism evidence="4 5">
    <name type="scientific">Marinomonas transparens</name>
    <dbReference type="NCBI Taxonomy" id="2795388"/>
    <lineage>
        <taxon>Bacteria</taxon>
        <taxon>Pseudomonadati</taxon>
        <taxon>Pseudomonadota</taxon>
        <taxon>Gammaproteobacteria</taxon>
        <taxon>Oceanospirillales</taxon>
        <taxon>Oceanospirillaceae</taxon>
        <taxon>Marinomonas</taxon>
    </lineage>
</organism>
<dbReference type="InterPro" id="IPR007730">
    <property type="entry name" value="SPOR-like_dom"/>
</dbReference>
<dbReference type="Gene3D" id="3.30.70.1070">
    <property type="entry name" value="Sporulation related repeat"/>
    <property type="match status" value="1"/>
</dbReference>
<accession>A0A934N2P6</accession>
<evidence type="ECO:0000259" key="3">
    <source>
        <dbReference type="PROSITE" id="PS51724"/>
    </source>
</evidence>
<keyword evidence="2" id="KW-1133">Transmembrane helix</keyword>
<dbReference type="InterPro" id="IPR036680">
    <property type="entry name" value="SPOR-like_sf"/>
</dbReference>
<dbReference type="EMBL" id="JAEMNX010000010">
    <property type="protein sequence ID" value="MBJ7538088.1"/>
    <property type="molecule type" value="Genomic_DNA"/>
</dbReference>